<accession>A0AAV2PJ96</accession>
<dbReference type="SUPFAM" id="SSF53383">
    <property type="entry name" value="PLP-dependent transferases"/>
    <property type="match status" value="1"/>
</dbReference>
<keyword evidence="2" id="KW-0663">Pyridoxal phosphate</keyword>
<organism evidence="3 4">
    <name type="scientific">Meganyctiphanes norvegica</name>
    <name type="common">Northern krill</name>
    <name type="synonym">Thysanopoda norvegica</name>
    <dbReference type="NCBI Taxonomy" id="48144"/>
    <lineage>
        <taxon>Eukaryota</taxon>
        <taxon>Metazoa</taxon>
        <taxon>Ecdysozoa</taxon>
        <taxon>Arthropoda</taxon>
        <taxon>Crustacea</taxon>
        <taxon>Multicrustacea</taxon>
        <taxon>Malacostraca</taxon>
        <taxon>Eumalacostraca</taxon>
        <taxon>Eucarida</taxon>
        <taxon>Euphausiacea</taxon>
        <taxon>Euphausiidae</taxon>
        <taxon>Meganyctiphanes</taxon>
    </lineage>
</organism>
<dbReference type="InterPro" id="IPR005814">
    <property type="entry name" value="Aminotrans_3"/>
</dbReference>
<reference evidence="3 4" key="1">
    <citation type="submission" date="2024-05" db="EMBL/GenBank/DDBJ databases">
        <authorList>
            <person name="Wallberg A."/>
        </authorList>
    </citation>
    <scope>NUCLEOTIDE SEQUENCE [LARGE SCALE GENOMIC DNA]</scope>
</reference>
<dbReference type="Gene3D" id="3.40.640.10">
    <property type="entry name" value="Type I PLP-dependent aspartate aminotransferase-like (Major domain)"/>
    <property type="match status" value="1"/>
</dbReference>
<comment type="similarity">
    <text evidence="1">Belongs to the class-III pyridoxal-phosphate-dependent aminotransferase family.</text>
</comment>
<dbReference type="Pfam" id="PF00202">
    <property type="entry name" value="Aminotran_3"/>
    <property type="match status" value="1"/>
</dbReference>
<feature type="non-terminal residue" evidence="3">
    <location>
        <position position="170"/>
    </location>
</feature>
<keyword evidence="4" id="KW-1185">Reference proteome</keyword>
<dbReference type="PANTHER" id="PTHR45688:SF13">
    <property type="entry name" value="ALANINE--GLYOXYLATE AMINOTRANSFERASE 2-LIKE"/>
    <property type="match status" value="1"/>
</dbReference>
<dbReference type="Gene3D" id="3.90.1150.10">
    <property type="entry name" value="Aspartate Aminotransferase, domain 1"/>
    <property type="match status" value="1"/>
</dbReference>
<evidence type="ECO:0000256" key="1">
    <source>
        <dbReference type="ARBA" id="ARBA00008954"/>
    </source>
</evidence>
<dbReference type="InterPro" id="IPR015421">
    <property type="entry name" value="PyrdxlP-dep_Trfase_major"/>
</dbReference>
<evidence type="ECO:0000313" key="4">
    <source>
        <dbReference type="Proteomes" id="UP001497623"/>
    </source>
</evidence>
<dbReference type="Proteomes" id="UP001497623">
    <property type="component" value="Unassembled WGS sequence"/>
</dbReference>
<gene>
    <name evidence="3" type="ORF">MNOR_LOCUS13</name>
</gene>
<dbReference type="GO" id="GO:0030170">
    <property type="term" value="F:pyridoxal phosphate binding"/>
    <property type="evidence" value="ECO:0007669"/>
    <property type="project" value="InterPro"/>
</dbReference>
<dbReference type="GO" id="GO:0008483">
    <property type="term" value="F:transaminase activity"/>
    <property type="evidence" value="ECO:0007669"/>
    <property type="project" value="InterPro"/>
</dbReference>
<dbReference type="GO" id="GO:0005739">
    <property type="term" value="C:mitochondrion"/>
    <property type="evidence" value="ECO:0007669"/>
    <property type="project" value="TreeGrafter"/>
</dbReference>
<proteinExistence type="inferred from homology"/>
<evidence type="ECO:0000313" key="3">
    <source>
        <dbReference type="EMBL" id="CAL4058550.1"/>
    </source>
</evidence>
<comment type="caution">
    <text evidence="3">The sequence shown here is derived from an EMBL/GenBank/DDBJ whole genome shotgun (WGS) entry which is preliminary data.</text>
</comment>
<dbReference type="EMBL" id="CAXKWB010000003">
    <property type="protein sequence ID" value="CAL4058550.1"/>
    <property type="molecule type" value="Genomic_DNA"/>
</dbReference>
<dbReference type="AlphaFoldDB" id="A0AAV2PJ96"/>
<name>A0AAV2PJ96_MEGNR</name>
<dbReference type="InterPro" id="IPR015424">
    <property type="entry name" value="PyrdxlP-dep_Trfase"/>
</dbReference>
<dbReference type="InterPro" id="IPR015422">
    <property type="entry name" value="PyrdxlP-dep_Trfase_small"/>
</dbReference>
<sequence>MCDKEQLSKADTLALRQKHIGPSCKLFFKSDPLKIVRASEAYMYDEQGQRYLDCINNVAHVGHCHPHVVKAGAEQMAVLSTNNRFLHDNLVLYAQRLTATFPEKLSVCFFVNSGSEANDLALRIARNHTKKYDVITLDHAYHGHVMSLIDLSPYKFNNTGGEGQKDWVHV</sequence>
<protein>
    <submittedName>
        <fullName evidence="3">Uncharacterized protein</fullName>
    </submittedName>
</protein>
<dbReference type="PANTHER" id="PTHR45688">
    <property type="match status" value="1"/>
</dbReference>
<evidence type="ECO:0000256" key="2">
    <source>
        <dbReference type="ARBA" id="ARBA00022898"/>
    </source>
</evidence>